<sequence length="152" mass="17255">MCNFWATSFPCGCPSWRNSGYEYCAHRGEEGLCTVTLKKYVWKTFCPRARQLLRGKPPKPGTRLPPCCGNLDAPTRAKLCCKCDSTPTDASQGPTLWNCPGHLVLVSEEKIADLQTAEAFFEKAVKLWPNGHQGRFYRRKKDKKIKGVWWSL</sequence>
<name>A0A553I085_9PEZI</name>
<keyword evidence="2" id="KW-1185">Reference proteome</keyword>
<dbReference type="Proteomes" id="UP000319160">
    <property type="component" value="Unassembled WGS sequence"/>
</dbReference>
<proteinExistence type="predicted"/>
<evidence type="ECO:0000313" key="2">
    <source>
        <dbReference type="Proteomes" id="UP000319160"/>
    </source>
</evidence>
<protein>
    <submittedName>
        <fullName evidence="1">Uncharacterized protein</fullName>
    </submittedName>
</protein>
<dbReference type="AlphaFoldDB" id="A0A553I085"/>
<reference evidence="2" key="1">
    <citation type="submission" date="2019-06" db="EMBL/GenBank/DDBJ databases">
        <title>Draft genome sequence of the griseofulvin-producing fungus Xylaria cubensis strain G536.</title>
        <authorList>
            <person name="Mead M.E."/>
            <person name="Raja H.A."/>
            <person name="Steenwyk J.L."/>
            <person name="Knowles S.L."/>
            <person name="Oberlies N.H."/>
            <person name="Rokas A."/>
        </authorList>
    </citation>
    <scope>NUCLEOTIDE SEQUENCE [LARGE SCALE GENOMIC DNA]</scope>
    <source>
        <strain evidence="2">G536</strain>
    </source>
</reference>
<accession>A0A553I085</accession>
<gene>
    <name evidence="1" type="ORF">FHL15_005588</name>
</gene>
<dbReference type="OrthoDB" id="4743905at2759"/>
<evidence type="ECO:0000313" key="1">
    <source>
        <dbReference type="EMBL" id="TRX93616.1"/>
    </source>
</evidence>
<comment type="caution">
    <text evidence="1">The sequence shown here is derived from an EMBL/GenBank/DDBJ whole genome shotgun (WGS) entry which is preliminary data.</text>
</comment>
<organism evidence="1 2">
    <name type="scientific">Xylaria flabelliformis</name>
    <dbReference type="NCBI Taxonomy" id="2512241"/>
    <lineage>
        <taxon>Eukaryota</taxon>
        <taxon>Fungi</taxon>
        <taxon>Dikarya</taxon>
        <taxon>Ascomycota</taxon>
        <taxon>Pezizomycotina</taxon>
        <taxon>Sordariomycetes</taxon>
        <taxon>Xylariomycetidae</taxon>
        <taxon>Xylariales</taxon>
        <taxon>Xylariaceae</taxon>
        <taxon>Xylaria</taxon>
    </lineage>
</organism>
<dbReference type="EMBL" id="VFLP01000028">
    <property type="protein sequence ID" value="TRX93616.1"/>
    <property type="molecule type" value="Genomic_DNA"/>
</dbReference>